<reference evidence="1 2" key="1">
    <citation type="submission" date="2024-04" db="EMBL/GenBank/DDBJ databases">
        <authorList>
            <person name="Rising A."/>
            <person name="Reimegard J."/>
            <person name="Sonavane S."/>
            <person name="Akerstrom W."/>
            <person name="Nylinder S."/>
            <person name="Hedman E."/>
            <person name="Kallberg Y."/>
        </authorList>
    </citation>
    <scope>NUCLEOTIDE SEQUENCE [LARGE SCALE GENOMIC DNA]</scope>
</reference>
<proteinExistence type="predicted"/>
<dbReference type="AlphaFoldDB" id="A0AAV2BMJ0"/>
<dbReference type="EMBL" id="CAXIEN010000425">
    <property type="protein sequence ID" value="CAL1297475.1"/>
    <property type="molecule type" value="Genomic_DNA"/>
</dbReference>
<keyword evidence="2" id="KW-1185">Reference proteome</keyword>
<gene>
    <name evidence="1" type="ORF">LARSCL_LOCUS20318</name>
</gene>
<accession>A0AAV2BMJ0</accession>
<name>A0AAV2BMJ0_9ARAC</name>
<protein>
    <submittedName>
        <fullName evidence="1">Uncharacterized protein</fullName>
    </submittedName>
</protein>
<organism evidence="1 2">
    <name type="scientific">Larinioides sclopetarius</name>
    <dbReference type="NCBI Taxonomy" id="280406"/>
    <lineage>
        <taxon>Eukaryota</taxon>
        <taxon>Metazoa</taxon>
        <taxon>Ecdysozoa</taxon>
        <taxon>Arthropoda</taxon>
        <taxon>Chelicerata</taxon>
        <taxon>Arachnida</taxon>
        <taxon>Araneae</taxon>
        <taxon>Araneomorphae</taxon>
        <taxon>Entelegynae</taxon>
        <taxon>Araneoidea</taxon>
        <taxon>Araneidae</taxon>
        <taxon>Larinioides</taxon>
    </lineage>
</organism>
<sequence length="52" mass="5918">SRCRGPVVGAKERGIFRFESYRETAVVGENFTCARRKFGMPRTGSMTHGYLF</sequence>
<feature type="non-terminal residue" evidence="1">
    <location>
        <position position="1"/>
    </location>
</feature>
<evidence type="ECO:0000313" key="1">
    <source>
        <dbReference type="EMBL" id="CAL1297475.1"/>
    </source>
</evidence>
<evidence type="ECO:0000313" key="2">
    <source>
        <dbReference type="Proteomes" id="UP001497382"/>
    </source>
</evidence>
<dbReference type="Proteomes" id="UP001497382">
    <property type="component" value="Unassembled WGS sequence"/>
</dbReference>
<comment type="caution">
    <text evidence="1">The sequence shown here is derived from an EMBL/GenBank/DDBJ whole genome shotgun (WGS) entry which is preliminary data.</text>
</comment>